<dbReference type="Pfam" id="PF21221">
    <property type="entry name" value="B_lactamase-like_C"/>
    <property type="match status" value="1"/>
</dbReference>
<proteinExistence type="inferred from homology"/>
<feature type="domain" description="Metallo-beta-lactamase" evidence="3">
    <location>
        <begin position="50"/>
        <end position="265"/>
    </location>
</feature>
<dbReference type="EMBL" id="JABBFW010000012">
    <property type="protein sequence ID" value="NML16705.1"/>
    <property type="molecule type" value="Genomic_DNA"/>
</dbReference>
<dbReference type="SMART" id="SM00849">
    <property type="entry name" value="Lactamase_B"/>
    <property type="match status" value="1"/>
</dbReference>
<dbReference type="InterPro" id="IPR050855">
    <property type="entry name" value="NDM-1-like"/>
</dbReference>
<protein>
    <submittedName>
        <fullName evidence="4">MBL fold metallo-hydrolase</fullName>
    </submittedName>
</protein>
<comment type="similarity">
    <text evidence="1">Belongs to the metallo-beta-lactamase superfamily. Class-B beta-lactamase family.</text>
</comment>
<dbReference type="InterPro" id="IPR001279">
    <property type="entry name" value="Metallo-B-lactamas"/>
</dbReference>
<evidence type="ECO:0000256" key="1">
    <source>
        <dbReference type="ARBA" id="ARBA00005250"/>
    </source>
</evidence>
<dbReference type="SUPFAM" id="SSF56281">
    <property type="entry name" value="Metallo-hydrolase/oxidoreductase"/>
    <property type="match status" value="1"/>
</dbReference>
<dbReference type="Gene3D" id="1.10.10.10">
    <property type="entry name" value="Winged helix-like DNA-binding domain superfamily/Winged helix DNA-binding domain"/>
    <property type="match status" value="1"/>
</dbReference>
<dbReference type="Gene3D" id="3.60.15.10">
    <property type="entry name" value="Ribonuclease Z/Hydroxyacylglutathione hydrolase-like"/>
    <property type="match status" value="1"/>
</dbReference>
<dbReference type="InterPro" id="IPR036866">
    <property type="entry name" value="RibonucZ/Hydroxyglut_hydro"/>
</dbReference>
<accession>A0A848FD34</accession>
<dbReference type="Pfam" id="PF00753">
    <property type="entry name" value="Lactamase_B"/>
    <property type="match status" value="1"/>
</dbReference>
<comment type="caution">
    <text evidence="4">The sequence shown here is derived from an EMBL/GenBank/DDBJ whole genome shotgun (WGS) entry which is preliminary data.</text>
</comment>
<dbReference type="GO" id="GO:0017001">
    <property type="term" value="P:antibiotic catabolic process"/>
    <property type="evidence" value="ECO:0007669"/>
    <property type="project" value="UniProtKB-ARBA"/>
</dbReference>
<dbReference type="Proteomes" id="UP000574067">
    <property type="component" value="Unassembled WGS sequence"/>
</dbReference>
<gene>
    <name evidence="4" type="ORF">HHL10_17115</name>
</gene>
<dbReference type="AlphaFoldDB" id="A0A848FD34"/>
<dbReference type="GO" id="GO:0016787">
    <property type="term" value="F:hydrolase activity"/>
    <property type="evidence" value="ECO:0007669"/>
    <property type="project" value="UniProtKB-KW"/>
</dbReference>
<dbReference type="InterPro" id="IPR036388">
    <property type="entry name" value="WH-like_DNA-bd_sf"/>
</dbReference>
<name>A0A848FD34_9BURK</name>
<organism evidence="4 5">
    <name type="scientific">Azohydromonas caseinilytica</name>
    <dbReference type="NCBI Taxonomy" id="2728836"/>
    <lineage>
        <taxon>Bacteria</taxon>
        <taxon>Pseudomonadati</taxon>
        <taxon>Pseudomonadota</taxon>
        <taxon>Betaproteobacteria</taxon>
        <taxon>Burkholderiales</taxon>
        <taxon>Sphaerotilaceae</taxon>
        <taxon>Azohydromonas</taxon>
    </lineage>
</organism>
<dbReference type="PANTHER" id="PTHR42951">
    <property type="entry name" value="METALLO-BETA-LACTAMASE DOMAIN-CONTAINING"/>
    <property type="match status" value="1"/>
</dbReference>
<evidence type="ECO:0000259" key="3">
    <source>
        <dbReference type="SMART" id="SM00849"/>
    </source>
</evidence>
<keyword evidence="5" id="KW-1185">Reference proteome</keyword>
<keyword evidence="4" id="KW-0378">Hydrolase</keyword>
<sequence length="355" mass="39942">MSEVQTLPPRPRPAAPLEYPVEAPAPDGSVVEVAPGVLWARMPMPMGLDHVNVYLLRAPQGWTLVDTGLNSDTTRALWEHIERHHLDGLPVQALVCTHWHYDHAGLAHWLTERHGVPLYMTHGEYYTMHAHASRPLEPLPAARQSFYQRSGMPAERVERMFAGLRRDPFMPPMPGAFRRLRAGGVLDIGTRRWRVVIGEGHSPEHACLYSAEDRILLAGDQLLPRISSNVLVTDTEPDADPLQLWFESLARLEQLAPGTLVLPSHHGVFRGLHARTRELRDHHERQFDRLRGLVREQGACTAHEAMLALFPRLRGPVDDMLALGEATAHLSWLRHAGELVRVLDPDGIYRFGMPA</sequence>
<dbReference type="InterPro" id="IPR048933">
    <property type="entry name" value="B_lactamase-like_C"/>
</dbReference>
<evidence type="ECO:0000313" key="4">
    <source>
        <dbReference type="EMBL" id="NML16705.1"/>
    </source>
</evidence>
<evidence type="ECO:0000313" key="5">
    <source>
        <dbReference type="Proteomes" id="UP000574067"/>
    </source>
</evidence>
<reference evidence="4 5" key="1">
    <citation type="submission" date="2020-04" db="EMBL/GenBank/DDBJ databases">
        <title>Azohydromonas sp. isolated from soil.</title>
        <authorList>
            <person name="Dahal R.H."/>
        </authorList>
    </citation>
    <scope>NUCLEOTIDE SEQUENCE [LARGE SCALE GENOMIC DNA]</scope>
    <source>
        <strain evidence="4 5">G-1-1-14</strain>
    </source>
</reference>
<evidence type="ECO:0000256" key="2">
    <source>
        <dbReference type="SAM" id="MobiDB-lite"/>
    </source>
</evidence>
<feature type="region of interest" description="Disordered" evidence="2">
    <location>
        <begin position="1"/>
        <end position="22"/>
    </location>
</feature>
<dbReference type="PANTHER" id="PTHR42951:SF4">
    <property type="entry name" value="ACYL-COENZYME A THIOESTERASE MBLAC2"/>
    <property type="match status" value="1"/>
</dbReference>